<evidence type="ECO:0000313" key="3">
    <source>
        <dbReference type="EMBL" id="SMO61053.1"/>
    </source>
</evidence>
<dbReference type="SUPFAM" id="SSF55785">
    <property type="entry name" value="PYP-like sensor domain (PAS domain)"/>
    <property type="match status" value="1"/>
</dbReference>
<evidence type="ECO:0008006" key="5">
    <source>
        <dbReference type="Google" id="ProtNLM"/>
    </source>
</evidence>
<keyword evidence="4" id="KW-1185">Reference proteome</keyword>
<dbReference type="InterPro" id="IPR035965">
    <property type="entry name" value="PAS-like_dom_sf"/>
</dbReference>
<dbReference type="Proteomes" id="UP000319040">
    <property type="component" value="Unassembled WGS sequence"/>
</dbReference>
<dbReference type="Pfam" id="PF01814">
    <property type="entry name" value="Hemerythrin"/>
    <property type="match status" value="1"/>
</dbReference>
<dbReference type="Pfam" id="PF13596">
    <property type="entry name" value="PAS_10"/>
    <property type="match status" value="1"/>
</dbReference>
<name>A0A521CNM6_SACCC</name>
<dbReference type="GO" id="GO:0005886">
    <property type="term" value="C:plasma membrane"/>
    <property type="evidence" value="ECO:0007669"/>
    <property type="project" value="TreeGrafter"/>
</dbReference>
<dbReference type="EMBL" id="FXTB01000003">
    <property type="protein sequence ID" value="SMO61053.1"/>
    <property type="molecule type" value="Genomic_DNA"/>
</dbReference>
<dbReference type="InterPro" id="IPR007380">
    <property type="entry name" value="DUF438"/>
</dbReference>
<evidence type="ECO:0000313" key="4">
    <source>
        <dbReference type="Proteomes" id="UP000319040"/>
    </source>
</evidence>
<dbReference type="InterPro" id="IPR012312">
    <property type="entry name" value="Hemerythrin-like"/>
</dbReference>
<dbReference type="Pfam" id="PF04282">
    <property type="entry name" value="DUF438"/>
    <property type="match status" value="1"/>
</dbReference>
<evidence type="ECO:0000259" key="2">
    <source>
        <dbReference type="Pfam" id="PF04282"/>
    </source>
</evidence>
<dbReference type="OrthoDB" id="9769774at2"/>
<gene>
    <name evidence="3" type="ORF">SAMN06265379_103348</name>
</gene>
<dbReference type="Gene3D" id="1.20.120.520">
    <property type="entry name" value="nmb1532 protein domain like"/>
    <property type="match status" value="1"/>
</dbReference>
<accession>A0A521CNM6</accession>
<sequence length="414" mass="47445">MSELINNSRYRKEKLKELILKLHDGQSADEVRKELIESLKNIPYGEVVEVEQELIHEGLPESEVLKLCDIHGAVLEGNVDLSGAKDIPEGHPVDVFIKENIELKKVAQKAKGLLQALGQVENDEFEKYIYALQGLFNELMDVDKHYQRKEYLLFPYLEKNEITGPPKVMWGKHDEIREQLKGCIQILKAPELTADDLEDSLELVFYPAVQGLIDMVQKEEEILFPMAMDLLTVEDWYNIHKQTLEFGFTLYDPQVDWKPEGMTEASTETNISGDGNIKLPSGSFTAKEIMAILNTIPADMTFVDKDDKVKYFTQGKERIFARSRSIINRDVRLCHPPGSTHIVEKIVDDFKSGKASHAPFWIQMKGKFIKIEYFALRDENGEYLGTLEYSQDLTENRALEGEQRILSYGEPKDQ</sequence>
<feature type="domain" description="DUF438" evidence="2">
    <location>
        <begin position="15"/>
        <end position="80"/>
    </location>
</feature>
<dbReference type="PANTHER" id="PTHR39966">
    <property type="entry name" value="BLL2471 PROTEIN-RELATED"/>
    <property type="match status" value="1"/>
</dbReference>
<evidence type="ECO:0000259" key="1">
    <source>
        <dbReference type="Pfam" id="PF01814"/>
    </source>
</evidence>
<organism evidence="3 4">
    <name type="scientific">Saccharicrinis carchari</name>
    <dbReference type="NCBI Taxonomy" id="1168039"/>
    <lineage>
        <taxon>Bacteria</taxon>
        <taxon>Pseudomonadati</taxon>
        <taxon>Bacteroidota</taxon>
        <taxon>Bacteroidia</taxon>
        <taxon>Marinilabiliales</taxon>
        <taxon>Marinilabiliaceae</taxon>
        <taxon>Saccharicrinis</taxon>
    </lineage>
</organism>
<reference evidence="3 4" key="1">
    <citation type="submission" date="2017-05" db="EMBL/GenBank/DDBJ databases">
        <authorList>
            <person name="Varghese N."/>
            <person name="Submissions S."/>
        </authorList>
    </citation>
    <scope>NUCLEOTIDE SEQUENCE [LARGE SCALE GENOMIC DNA]</scope>
    <source>
        <strain evidence="3 4">DSM 27040</strain>
    </source>
</reference>
<protein>
    <recommendedName>
        <fullName evidence="5">PAC domain-containing protein</fullName>
    </recommendedName>
</protein>
<proteinExistence type="predicted"/>
<dbReference type="AlphaFoldDB" id="A0A521CNM6"/>
<dbReference type="PANTHER" id="PTHR39966:SF3">
    <property type="entry name" value="DUF438 DOMAIN-CONTAINING PROTEIN"/>
    <property type="match status" value="1"/>
</dbReference>
<dbReference type="RefSeq" id="WP_142533036.1">
    <property type="nucleotide sequence ID" value="NZ_FXTB01000003.1"/>
</dbReference>
<feature type="domain" description="Hemerythrin-like" evidence="1">
    <location>
        <begin position="92"/>
        <end position="227"/>
    </location>
</feature>